<dbReference type="AlphaFoldDB" id="A0A0A1TI18"/>
<dbReference type="OrthoDB" id="4191831at2759"/>
<sequence length="449" mass="51552">MDKLPVEVWQLVFSNLSTPDLVPVCRLNRAANRIAQESLYSDIELKWTPLGPPVQIVPLIQKLARRPDLASRVRSLILTGSRPCRHLQGGVITIPEDHYQELIDVIMPFGAGYSTDWITGLMHGRLDAFVAVLLAQLPNMVTLELTYQFARDIDFLCRLFCYRYTHAMLKDAPVLFSRLTHVNFQPYLGNHSPWSSGNMYEASCFFYLPAVQHLETEMLGPHQFSWPLLELPDPINLRSLKLIISRKGFTRRILQRTTNLQSLDWVLPTIIDESHVAVVLQHLDLQTVGLNLHPVADSLTSLNLDIGGYHGLSYYFSTIYQTIALKELNLRPLSQLRTIEAPLAFLIGLSPDDLLTPLHERLPPSLEHLTLKDTFGNTNCIEWQSKDEFSVFENWWTSLELYTPRFISFRLQLDWAKEKWLLEERLALQELGTEHGIKVTVQKIYEDVV</sequence>
<dbReference type="PROSITE" id="PS50181">
    <property type="entry name" value="FBOX"/>
    <property type="match status" value="1"/>
</dbReference>
<evidence type="ECO:0000259" key="1">
    <source>
        <dbReference type="PROSITE" id="PS50181"/>
    </source>
</evidence>
<dbReference type="InterPro" id="IPR036047">
    <property type="entry name" value="F-box-like_dom_sf"/>
</dbReference>
<proteinExistence type="predicted"/>
<gene>
    <name evidence="2" type="ORF">VHEMI05966</name>
</gene>
<dbReference type="Proteomes" id="UP000039046">
    <property type="component" value="Unassembled WGS sequence"/>
</dbReference>
<organism evidence="2 3">
    <name type="scientific">[Torrubiella] hemipterigena</name>
    <dbReference type="NCBI Taxonomy" id="1531966"/>
    <lineage>
        <taxon>Eukaryota</taxon>
        <taxon>Fungi</taxon>
        <taxon>Dikarya</taxon>
        <taxon>Ascomycota</taxon>
        <taxon>Pezizomycotina</taxon>
        <taxon>Sordariomycetes</taxon>
        <taxon>Hypocreomycetidae</taxon>
        <taxon>Hypocreales</taxon>
        <taxon>Clavicipitaceae</taxon>
        <taxon>Clavicipitaceae incertae sedis</taxon>
        <taxon>'Torrubiella' clade</taxon>
    </lineage>
</organism>
<dbReference type="Pfam" id="PF12937">
    <property type="entry name" value="F-box-like"/>
    <property type="match status" value="1"/>
</dbReference>
<evidence type="ECO:0000313" key="2">
    <source>
        <dbReference type="EMBL" id="CEJ90165.1"/>
    </source>
</evidence>
<keyword evidence="3" id="KW-1185">Reference proteome</keyword>
<name>A0A0A1TI18_9HYPO</name>
<feature type="domain" description="F-box" evidence="1">
    <location>
        <begin position="1"/>
        <end position="50"/>
    </location>
</feature>
<evidence type="ECO:0000313" key="3">
    <source>
        <dbReference type="Proteomes" id="UP000039046"/>
    </source>
</evidence>
<dbReference type="EMBL" id="CDHN01000003">
    <property type="protein sequence ID" value="CEJ90165.1"/>
    <property type="molecule type" value="Genomic_DNA"/>
</dbReference>
<dbReference type="SUPFAM" id="SSF81383">
    <property type="entry name" value="F-box domain"/>
    <property type="match status" value="1"/>
</dbReference>
<accession>A0A0A1TI18</accession>
<protein>
    <recommendedName>
        <fullName evidence="1">F-box domain-containing protein</fullName>
    </recommendedName>
</protein>
<dbReference type="InterPro" id="IPR001810">
    <property type="entry name" value="F-box_dom"/>
</dbReference>
<dbReference type="HOGENOM" id="CLU_047750_0_0_1"/>
<reference evidence="2 3" key="1">
    <citation type="journal article" date="2015" name="Genome Announc.">
        <title>Draft Genome Sequence and Gene Annotation of the Entomopathogenic Fungus Verticillium hemipterigenum.</title>
        <authorList>
            <person name="Horn F."/>
            <person name="Habel A."/>
            <person name="Scharf D.H."/>
            <person name="Dworschak J."/>
            <person name="Brakhage A.A."/>
            <person name="Guthke R."/>
            <person name="Hertweck C."/>
            <person name="Linde J."/>
        </authorList>
    </citation>
    <scope>NUCLEOTIDE SEQUENCE [LARGE SCALE GENOMIC DNA]</scope>
</reference>